<evidence type="ECO:0000256" key="1">
    <source>
        <dbReference type="SAM" id="Phobius"/>
    </source>
</evidence>
<dbReference type="Proteomes" id="UP000624244">
    <property type="component" value="Unassembled WGS sequence"/>
</dbReference>
<feature type="transmembrane region" description="Helical" evidence="1">
    <location>
        <begin position="117"/>
        <end position="143"/>
    </location>
</feature>
<organism evidence="2 3">
    <name type="scientific">Cochliobolus sativus</name>
    <name type="common">Common root rot and spot blotch fungus</name>
    <name type="synonym">Bipolaris sorokiniana</name>
    <dbReference type="NCBI Taxonomy" id="45130"/>
    <lineage>
        <taxon>Eukaryota</taxon>
        <taxon>Fungi</taxon>
        <taxon>Dikarya</taxon>
        <taxon>Ascomycota</taxon>
        <taxon>Pezizomycotina</taxon>
        <taxon>Dothideomycetes</taxon>
        <taxon>Pleosporomycetidae</taxon>
        <taxon>Pleosporales</taxon>
        <taxon>Pleosporineae</taxon>
        <taxon>Pleosporaceae</taxon>
        <taxon>Bipolaris</taxon>
    </lineage>
</organism>
<accession>A0A8H5ZIP5</accession>
<evidence type="ECO:0000313" key="3">
    <source>
        <dbReference type="Proteomes" id="UP000624244"/>
    </source>
</evidence>
<comment type="caution">
    <text evidence="2">The sequence shown here is derived from an EMBL/GenBank/DDBJ whole genome shotgun (WGS) entry which is preliminary data.</text>
</comment>
<sequence>MQLEVFKIVMLCPSSSQALHSRHFDAYVGEYASTTSTPTGGYRIFSPYTDDDTAFANNTLCPRYAECDPTSAPPSPASIESLEIFDNIPWRRDYIALDPRTRARRNRLRAGWMQNKLRATIVIVLLLLAVLAAGTALVLYLSVAHRKSK</sequence>
<dbReference type="AlphaFoldDB" id="A0A8H5ZIP5"/>
<keyword evidence="1" id="KW-0472">Membrane</keyword>
<keyword evidence="1" id="KW-0812">Transmembrane</keyword>
<gene>
    <name evidence="2" type="ORF">GGP41_010630</name>
</gene>
<reference evidence="2" key="1">
    <citation type="submission" date="2019-11" db="EMBL/GenBank/DDBJ databases">
        <title>Bipolaris sorokiniana Genome sequencing.</title>
        <authorList>
            <person name="Wang H."/>
        </authorList>
    </citation>
    <scope>NUCLEOTIDE SEQUENCE</scope>
</reference>
<name>A0A8H5ZIP5_COCSA</name>
<protein>
    <submittedName>
        <fullName evidence="2">Uncharacterized protein</fullName>
    </submittedName>
</protein>
<dbReference type="EMBL" id="WNKQ01000006">
    <property type="protein sequence ID" value="KAF5850961.1"/>
    <property type="molecule type" value="Genomic_DNA"/>
</dbReference>
<evidence type="ECO:0000313" key="2">
    <source>
        <dbReference type="EMBL" id="KAF5850961.1"/>
    </source>
</evidence>
<proteinExistence type="predicted"/>
<keyword evidence="1" id="KW-1133">Transmembrane helix</keyword>